<keyword evidence="5 6" id="KW-0408">Iron</keyword>
<dbReference type="EMBL" id="CAKMRJ010000001">
    <property type="protein sequence ID" value="CAH1412089.1"/>
    <property type="molecule type" value="Genomic_DNA"/>
</dbReference>
<organism evidence="8 9">
    <name type="scientific">Lactuca virosa</name>
    <dbReference type="NCBI Taxonomy" id="75947"/>
    <lineage>
        <taxon>Eukaryota</taxon>
        <taxon>Viridiplantae</taxon>
        <taxon>Streptophyta</taxon>
        <taxon>Embryophyta</taxon>
        <taxon>Tracheophyta</taxon>
        <taxon>Spermatophyta</taxon>
        <taxon>Magnoliopsida</taxon>
        <taxon>eudicotyledons</taxon>
        <taxon>Gunneridae</taxon>
        <taxon>Pentapetalae</taxon>
        <taxon>asterids</taxon>
        <taxon>campanulids</taxon>
        <taxon>Asterales</taxon>
        <taxon>Asteraceae</taxon>
        <taxon>Cichorioideae</taxon>
        <taxon>Cichorieae</taxon>
        <taxon>Lactucinae</taxon>
        <taxon>Lactuca</taxon>
    </lineage>
</organism>
<proteinExistence type="inferred from homology"/>
<dbReference type="GO" id="GO:0020037">
    <property type="term" value="F:heme binding"/>
    <property type="evidence" value="ECO:0007669"/>
    <property type="project" value="InterPro"/>
</dbReference>
<keyword evidence="6" id="KW-0349">Heme</keyword>
<keyword evidence="7" id="KW-1133">Transmembrane helix</keyword>
<keyword evidence="4" id="KW-0560">Oxidoreductase</keyword>
<evidence type="ECO:0000256" key="4">
    <source>
        <dbReference type="ARBA" id="ARBA00023002"/>
    </source>
</evidence>
<dbReference type="PRINTS" id="PR00463">
    <property type="entry name" value="EP450I"/>
</dbReference>
<feature type="binding site" description="axial binding residue" evidence="6">
    <location>
        <position position="476"/>
    </location>
    <ligand>
        <name>heme</name>
        <dbReference type="ChEBI" id="CHEBI:30413"/>
    </ligand>
    <ligandPart>
        <name>Fe</name>
        <dbReference type="ChEBI" id="CHEBI:18248"/>
    </ligandPart>
</feature>
<dbReference type="CDD" id="cd11064">
    <property type="entry name" value="CYP86A"/>
    <property type="match status" value="1"/>
</dbReference>
<comment type="caution">
    <text evidence="8">The sequence shown here is derived from an EMBL/GenBank/DDBJ whole genome shotgun (WGS) entry which is preliminary data.</text>
</comment>
<dbReference type="InterPro" id="IPR002401">
    <property type="entry name" value="Cyt_P450_E_grp-I"/>
</dbReference>
<comment type="cofactor">
    <cofactor evidence="1 6">
        <name>heme</name>
        <dbReference type="ChEBI" id="CHEBI:30413"/>
    </cofactor>
</comment>
<dbReference type="Pfam" id="PF00067">
    <property type="entry name" value="p450"/>
    <property type="match status" value="1"/>
</dbReference>
<evidence type="ECO:0000256" key="7">
    <source>
        <dbReference type="SAM" id="Phobius"/>
    </source>
</evidence>
<evidence type="ECO:0000256" key="1">
    <source>
        <dbReference type="ARBA" id="ARBA00001971"/>
    </source>
</evidence>
<feature type="transmembrane region" description="Helical" evidence="7">
    <location>
        <begin position="35"/>
        <end position="55"/>
    </location>
</feature>
<accession>A0AAU9L9F7</accession>
<keyword evidence="7" id="KW-0812">Transmembrane</keyword>
<evidence type="ECO:0000256" key="5">
    <source>
        <dbReference type="ARBA" id="ARBA00023004"/>
    </source>
</evidence>
<protein>
    <recommendedName>
        <fullName evidence="10">Cytochrome P450</fullName>
    </recommendedName>
</protein>
<evidence type="ECO:0000256" key="3">
    <source>
        <dbReference type="ARBA" id="ARBA00022723"/>
    </source>
</evidence>
<dbReference type="InterPro" id="IPR036396">
    <property type="entry name" value="Cyt_P450_sf"/>
</dbReference>
<comment type="similarity">
    <text evidence="2">Belongs to the cytochrome P450 family.</text>
</comment>
<dbReference type="GO" id="GO:0005506">
    <property type="term" value="F:iron ion binding"/>
    <property type="evidence" value="ECO:0007669"/>
    <property type="project" value="InterPro"/>
</dbReference>
<dbReference type="AlphaFoldDB" id="A0AAU9L9F7"/>
<evidence type="ECO:0000313" key="9">
    <source>
        <dbReference type="Proteomes" id="UP001157418"/>
    </source>
</evidence>
<sequence length="531" mass="61509">MSNHRVSFSHPEEHIYKSNSSSGMAISMDFLSNPFSIPIITTTYLLLLLCLYVYTQQRKGKLTKKYHPIAGTMLNQLFNFHRFHDYMVDLASKHGTYRLITPFRYEVYTSDPVNVEYILTTNPENYIKGTYNHTILKDLLGNGIFTVDGDKWREQRKVKSHNFSTKALREVNTLIFRENAVELAHTLSEAASNDQILDMSVIFMRASLDAVFKVAFGMDPESMFGSSEESVRFNDFFDDASAMTLKRYVDVTWKIKKFFNIGTEAKLKENVKVVDEFVYKLIKIKTEQIDKNEDSRYKGDVLTRFLQFKDMSPQYLRDIILNFIIAGKDTTSSGMTWFIYLLCKHPEIQDKVAKEIKEVIKFKDVTDFTGFVNAMTEDVLEKMHYLHATLTETLRLYPAVPLGVKICAEDDVLPDGCHVNKGDMMTYQPYAMGRMKLLWGDDANEFKPERWIDENGCFRSESPFKFTAFQAGQRICLGKEFAYREMKIFASMILGCFVFKLDDENKQAKFKKTLNLHINGGLHVRVFNRPQ</sequence>
<reference evidence="8 9" key="1">
    <citation type="submission" date="2022-01" db="EMBL/GenBank/DDBJ databases">
        <authorList>
            <person name="Xiong W."/>
            <person name="Schranz E."/>
        </authorList>
    </citation>
    <scope>NUCLEOTIDE SEQUENCE [LARGE SCALE GENOMIC DNA]</scope>
</reference>
<dbReference type="InterPro" id="IPR001128">
    <property type="entry name" value="Cyt_P450"/>
</dbReference>
<evidence type="ECO:0000256" key="2">
    <source>
        <dbReference type="ARBA" id="ARBA00010617"/>
    </source>
</evidence>
<evidence type="ECO:0000313" key="8">
    <source>
        <dbReference type="EMBL" id="CAH1412089.1"/>
    </source>
</evidence>
<keyword evidence="9" id="KW-1185">Reference proteome</keyword>
<dbReference type="PANTHER" id="PTHR24296">
    <property type="entry name" value="CYTOCHROME P450"/>
    <property type="match status" value="1"/>
</dbReference>
<evidence type="ECO:0008006" key="10">
    <source>
        <dbReference type="Google" id="ProtNLM"/>
    </source>
</evidence>
<dbReference type="Gene3D" id="1.10.630.10">
    <property type="entry name" value="Cytochrome P450"/>
    <property type="match status" value="1"/>
</dbReference>
<gene>
    <name evidence="8" type="ORF">LVIROSA_LOCUS132</name>
</gene>
<keyword evidence="7" id="KW-0472">Membrane</keyword>
<dbReference type="GO" id="GO:0016705">
    <property type="term" value="F:oxidoreductase activity, acting on paired donors, with incorporation or reduction of molecular oxygen"/>
    <property type="evidence" value="ECO:0007669"/>
    <property type="project" value="InterPro"/>
</dbReference>
<dbReference type="PRINTS" id="PR00385">
    <property type="entry name" value="P450"/>
</dbReference>
<keyword evidence="3 6" id="KW-0479">Metal-binding</keyword>
<dbReference type="Proteomes" id="UP001157418">
    <property type="component" value="Unassembled WGS sequence"/>
</dbReference>
<dbReference type="GO" id="GO:0004497">
    <property type="term" value="F:monooxygenase activity"/>
    <property type="evidence" value="ECO:0007669"/>
    <property type="project" value="InterPro"/>
</dbReference>
<dbReference type="SUPFAM" id="SSF48264">
    <property type="entry name" value="Cytochrome P450"/>
    <property type="match status" value="1"/>
</dbReference>
<name>A0AAU9L9F7_9ASTR</name>
<evidence type="ECO:0000256" key="6">
    <source>
        <dbReference type="PIRSR" id="PIRSR602401-1"/>
    </source>
</evidence>